<dbReference type="AlphaFoldDB" id="A0AAD8NXU0"/>
<protein>
    <submittedName>
        <fullName evidence="2">Uncharacterized protein</fullName>
    </submittedName>
</protein>
<evidence type="ECO:0000256" key="1">
    <source>
        <dbReference type="SAM" id="MobiDB-lite"/>
    </source>
</evidence>
<accession>A0AAD8NXU0</accession>
<feature type="region of interest" description="Disordered" evidence="1">
    <location>
        <begin position="82"/>
        <end position="110"/>
    </location>
</feature>
<evidence type="ECO:0000313" key="3">
    <source>
        <dbReference type="Proteomes" id="UP001229421"/>
    </source>
</evidence>
<dbReference type="Proteomes" id="UP001229421">
    <property type="component" value="Unassembled WGS sequence"/>
</dbReference>
<evidence type="ECO:0000313" key="2">
    <source>
        <dbReference type="EMBL" id="KAK1424696.1"/>
    </source>
</evidence>
<sequence>MNLDDNDINHSLRRNVAFSYLGITTVMTVQGRKPTHYIRRDEDMYVQGMVGMYGHTPVVGHVPGYNISRGLFSARNTISPDATSPTLVMENPPENANQPEDQSQHLHKRTKRITRKHVRYGFPDPEWVITNLPKDQAHLSSSLGLANRPNSIISVALSPHQGACNLTKLLGLKVWLPHGINILCLQEALFQDRSRNSKEGLWLMLGDFNEVRRLEDSFNSNFNLQAVRNFNKFTESYNLMKYAMVVGMEFTYAFTDGDKLSKLNRALVCENFFANWSEASLSTLSRDHSPLTKMFNMLATVILNQGVW</sequence>
<comment type="caution">
    <text evidence="2">The sequence shown here is derived from an EMBL/GenBank/DDBJ whole genome shotgun (WGS) entry which is preliminary data.</text>
</comment>
<organism evidence="2 3">
    <name type="scientific">Tagetes erecta</name>
    <name type="common">African marigold</name>
    <dbReference type="NCBI Taxonomy" id="13708"/>
    <lineage>
        <taxon>Eukaryota</taxon>
        <taxon>Viridiplantae</taxon>
        <taxon>Streptophyta</taxon>
        <taxon>Embryophyta</taxon>
        <taxon>Tracheophyta</taxon>
        <taxon>Spermatophyta</taxon>
        <taxon>Magnoliopsida</taxon>
        <taxon>eudicotyledons</taxon>
        <taxon>Gunneridae</taxon>
        <taxon>Pentapetalae</taxon>
        <taxon>asterids</taxon>
        <taxon>campanulids</taxon>
        <taxon>Asterales</taxon>
        <taxon>Asteraceae</taxon>
        <taxon>Asteroideae</taxon>
        <taxon>Heliantheae alliance</taxon>
        <taxon>Tageteae</taxon>
        <taxon>Tagetes</taxon>
    </lineage>
</organism>
<name>A0AAD8NXU0_TARER</name>
<gene>
    <name evidence="2" type="ORF">QVD17_20031</name>
</gene>
<dbReference type="InterPro" id="IPR036691">
    <property type="entry name" value="Endo/exonu/phosph_ase_sf"/>
</dbReference>
<dbReference type="EMBL" id="JAUHHV010000005">
    <property type="protein sequence ID" value="KAK1424696.1"/>
    <property type="molecule type" value="Genomic_DNA"/>
</dbReference>
<dbReference type="Gene3D" id="3.60.10.10">
    <property type="entry name" value="Endonuclease/exonuclease/phosphatase"/>
    <property type="match status" value="1"/>
</dbReference>
<proteinExistence type="predicted"/>
<dbReference type="SUPFAM" id="SSF56219">
    <property type="entry name" value="DNase I-like"/>
    <property type="match status" value="1"/>
</dbReference>
<keyword evidence="3" id="KW-1185">Reference proteome</keyword>
<reference evidence="2" key="1">
    <citation type="journal article" date="2023" name="bioRxiv">
        <title>Improved chromosome-level genome assembly for marigold (Tagetes erecta).</title>
        <authorList>
            <person name="Jiang F."/>
            <person name="Yuan L."/>
            <person name="Wang S."/>
            <person name="Wang H."/>
            <person name="Xu D."/>
            <person name="Wang A."/>
            <person name="Fan W."/>
        </authorList>
    </citation>
    <scope>NUCLEOTIDE SEQUENCE</scope>
    <source>
        <strain evidence="2">WSJ</strain>
        <tissue evidence="2">Leaf</tissue>
    </source>
</reference>